<dbReference type="Proteomes" id="UP000030416">
    <property type="component" value="Unassembled WGS sequence"/>
</dbReference>
<dbReference type="OrthoDB" id="3182891at2"/>
<reference evidence="1 2" key="1">
    <citation type="submission" date="2014-02" db="EMBL/GenBank/DDBJ databases">
        <title>Draft genome sequence of Lysinibacillus manganicus DSM 26584T.</title>
        <authorList>
            <person name="Zhang F."/>
            <person name="Wang G."/>
            <person name="Zhang L."/>
        </authorList>
    </citation>
    <scope>NUCLEOTIDE SEQUENCE [LARGE SCALE GENOMIC DNA]</scope>
    <source>
        <strain evidence="1 2">DSM 26584</strain>
    </source>
</reference>
<dbReference type="GO" id="GO:0015716">
    <property type="term" value="P:organic phosphonate transport"/>
    <property type="evidence" value="ECO:0007669"/>
    <property type="project" value="InterPro"/>
</dbReference>
<dbReference type="AlphaFoldDB" id="A0A0A3I3P6"/>
<dbReference type="NCBIfam" id="TIGR03293">
    <property type="entry name" value="PhnG_redo"/>
    <property type="match status" value="1"/>
</dbReference>
<dbReference type="eggNOG" id="COG3624">
    <property type="taxonomic scope" value="Bacteria"/>
</dbReference>
<evidence type="ECO:0000313" key="2">
    <source>
        <dbReference type="Proteomes" id="UP000030416"/>
    </source>
</evidence>
<evidence type="ECO:0008006" key="3">
    <source>
        <dbReference type="Google" id="ProtNLM"/>
    </source>
</evidence>
<accession>A0A0A3I3P6</accession>
<evidence type="ECO:0000313" key="1">
    <source>
        <dbReference type="EMBL" id="KGR79329.1"/>
    </source>
</evidence>
<keyword evidence="2" id="KW-1185">Reference proteome</keyword>
<dbReference type="STRING" id="1384049.CD29_06440"/>
<name>A0A0A3I3P6_9BACL</name>
<organism evidence="1 2">
    <name type="scientific">Ureibacillus manganicus DSM 26584</name>
    <dbReference type="NCBI Taxonomy" id="1384049"/>
    <lineage>
        <taxon>Bacteria</taxon>
        <taxon>Bacillati</taxon>
        <taxon>Bacillota</taxon>
        <taxon>Bacilli</taxon>
        <taxon>Bacillales</taxon>
        <taxon>Caryophanaceae</taxon>
        <taxon>Ureibacillus</taxon>
    </lineage>
</organism>
<dbReference type="RefSeq" id="WP_036184281.1">
    <property type="nucleotide sequence ID" value="NZ_AVDA01000006.1"/>
</dbReference>
<proteinExistence type="predicted"/>
<gene>
    <name evidence="1" type="ORF">CD29_06440</name>
</gene>
<comment type="caution">
    <text evidence="1">The sequence shown here is derived from an EMBL/GenBank/DDBJ whole genome shotgun (WGS) entry which is preliminary data.</text>
</comment>
<protein>
    <recommendedName>
        <fullName evidence="3">Phosphonate C-P lyase</fullName>
    </recommendedName>
</protein>
<sequence length="140" mass="16137">MNRALRTKLLIEIGHKEALVMANEIVERYEVQEIQPPRQGLTMIKLRESAKNSLFYIGEVLITETKVKVGNSFGTGIVMEENENLSRALAIIDAAYKENLPETVAWLQLLKDLEQKLQYEMEKVKCSIERTKVHFDTMKI</sequence>
<dbReference type="GO" id="GO:0019634">
    <property type="term" value="P:organic phosphonate metabolic process"/>
    <property type="evidence" value="ECO:0007669"/>
    <property type="project" value="InterPro"/>
</dbReference>
<dbReference type="Pfam" id="PF06754">
    <property type="entry name" value="PhnG"/>
    <property type="match status" value="1"/>
</dbReference>
<dbReference type="EMBL" id="JPVN01000006">
    <property type="protein sequence ID" value="KGR79329.1"/>
    <property type="molecule type" value="Genomic_DNA"/>
</dbReference>
<dbReference type="InterPro" id="IPR009609">
    <property type="entry name" value="Phosphonate_metab_PhnG"/>
</dbReference>